<feature type="transmembrane region" description="Helical" evidence="18">
    <location>
        <begin position="166"/>
        <end position="194"/>
    </location>
</feature>
<feature type="disulfide bond" description="Redox-active" evidence="18">
    <location>
        <begin position="181"/>
        <end position="303"/>
    </location>
</feature>
<feature type="transmembrane region" description="Helical" evidence="18">
    <location>
        <begin position="386"/>
        <end position="407"/>
    </location>
</feature>
<feature type="disulfide bond" description="Redox-active" evidence="18">
    <location>
        <begin position="478"/>
        <end position="481"/>
    </location>
</feature>
<feature type="domain" description="Thioredoxin" evidence="19">
    <location>
        <begin position="424"/>
        <end position="563"/>
    </location>
</feature>
<keyword evidence="8 18" id="KW-0201">Cytochrome c-type biogenesis</keyword>
<evidence type="ECO:0000256" key="11">
    <source>
        <dbReference type="ARBA" id="ARBA00023002"/>
    </source>
</evidence>
<evidence type="ECO:0000256" key="9">
    <source>
        <dbReference type="ARBA" id="ARBA00022982"/>
    </source>
</evidence>
<comment type="similarity">
    <text evidence="2 18">Belongs to the thioredoxin family. DsbD subfamily.</text>
</comment>
<dbReference type="PANTHER" id="PTHR32234:SF0">
    <property type="entry name" value="THIOL:DISULFIDE INTERCHANGE PROTEIN DSBD"/>
    <property type="match status" value="1"/>
</dbReference>
<comment type="caution">
    <text evidence="20">The sequence shown here is derived from an EMBL/GenBank/DDBJ whole genome shotgun (WGS) entry which is preliminary data.</text>
</comment>
<keyword evidence="6 18" id="KW-0812">Transmembrane</keyword>
<dbReference type="InterPro" id="IPR035671">
    <property type="entry name" value="DsbD_gamma"/>
</dbReference>
<keyword evidence="15 18" id="KW-0676">Redox-active center</keyword>
<evidence type="ECO:0000256" key="7">
    <source>
        <dbReference type="ARBA" id="ARBA00022729"/>
    </source>
</evidence>
<keyword evidence="12 18" id="KW-0520">NAD</keyword>
<organism evidence="20 21">
    <name type="scientific">Enterobacter vonholyi</name>
    <dbReference type="NCBI Taxonomy" id="2797505"/>
    <lineage>
        <taxon>Bacteria</taxon>
        <taxon>Pseudomonadati</taxon>
        <taxon>Pseudomonadota</taxon>
        <taxon>Gammaproteobacteria</taxon>
        <taxon>Enterobacterales</taxon>
        <taxon>Enterobacteriaceae</taxon>
        <taxon>Enterobacter</taxon>
    </lineage>
</organism>
<feature type="chain" id="PRO_5044929695" description="Thiol:disulfide interchange protein DsbD" evidence="18">
    <location>
        <begin position="20"/>
        <end position="563"/>
    </location>
</feature>
<comment type="catalytic activity">
    <reaction evidence="16 18">
        <text>[protein]-dithiol + NAD(+) = [protein]-disulfide + NADH + H(+)</text>
        <dbReference type="Rhea" id="RHEA:18749"/>
        <dbReference type="Rhea" id="RHEA-COMP:10593"/>
        <dbReference type="Rhea" id="RHEA-COMP:10594"/>
        <dbReference type="ChEBI" id="CHEBI:15378"/>
        <dbReference type="ChEBI" id="CHEBI:29950"/>
        <dbReference type="ChEBI" id="CHEBI:50058"/>
        <dbReference type="ChEBI" id="CHEBI:57540"/>
        <dbReference type="ChEBI" id="CHEBI:57945"/>
        <dbReference type="EC" id="1.8.1.8"/>
    </reaction>
</comment>
<dbReference type="InterPro" id="IPR028250">
    <property type="entry name" value="DsbDN"/>
</dbReference>
<feature type="transmembrane region" description="Helical" evidence="18">
    <location>
        <begin position="362"/>
        <end position="380"/>
    </location>
</feature>
<feature type="signal peptide" evidence="18">
    <location>
        <begin position="1"/>
        <end position="19"/>
    </location>
</feature>
<evidence type="ECO:0000313" key="21">
    <source>
        <dbReference type="Proteomes" id="UP001306510"/>
    </source>
</evidence>
<evidence type="ECO:0000256" key="6">
    <source>
        <dbReference type="ARBA" id="ARBA00022692"/>
    </source>
</evidence>
<evidence type="ECO:0000256" key="5">
    <source>
        <dbReference type="ARBA" id="ARBA00022519"/>
    </source>
</evidence>
<dbReference type="Pfam" id="PF13899">
    <property type="entry name" value="Thioredoxin_7"/>
    <property type="match status" value="1"/>
</dbReference>
<evidence type="ECO:0000256" key="16">
    <source>
        <dbReference type="ARBA" id="ARBA00047388"/>
    </source>
</evidence>
<dbReference type="Gene3D" id="2.60.40.1250">
    <property type="entry name" value="Thiol:disulfide interchange protein DsbD, N-terminal domain"/>
    <property type="match status" value="1"/>
</dbReference>
<evidence type="ECO:0000256" key="15">
    <source>
        <dbReference type="ARBA" id="ARBA00023284"/>
    </source>
</evidence>
<keyword evidence="14 18" id="KW-1015">Disulfide bond</keyword>
<dbReference type="Pfam" id="PF02683">
    <property type="entry name" value="DsbD_TM"/>
    <property type="match status" value="1"/>
</dbReference>
<dbReference type="NCBIfam" id="NF001419">
    <property type="entry name" value="PRK00293.1"/>
    <property type="match status" value="1"/>
</dbReference>
<evidence type="ECO:0000256" key="2">
    <source>
        <dbReference type="ARBA" id="ARBA00007241"/>
    </source>
</evidence>
<dbReference type="SUPFAM" id="SSF52833">
    <property type="entry name" value="Thioredoxin-like"/>
    <property type="match status" value="1"/>
</dbReference>
<feature type="transmembrane region" description="Helical" evidence="18">
    <location>
        <begin position="285"/>
        <end position="316"/>
    </location>
</feature>
<keyword evidence="9 18" id="KW-0249">Electron transport</keyword>
<dbReference type="Pfam" id="PF11412">
    <property type="entry name" value="DsbD_N"/>
    <property type="match status" value="1"/>
</dbReference>
<accession>A0ABU6E2S8</accession>
<dbReference type="CDD" id="cd02953">
    <property type="entry name" value="DsbDgamma"/>
    <property type="match status" value="1"/>
</dbReference>
<dbReference type="InterPro" id="IPR003834">
    <property type="entry name" value="Cyt_c_assmbl_TM_dom"/>
</dbReference>
<keyword evidence="21" id="KW-1185">Reference proteome</keyword>
<keyword evidence="3 18" id="KW-0813">Transport</keyword>
<evidence type="ECO:0000256" key="8">
    <source>
        <dbReference type="ARBA" id="ARBA00022748"/>
    </source>
</evidence>
<dbReference type="PROSITE" id="PS51352">
    <property type="entry name" value="THIOREDOXIN_2"/>
    <property type="match status" value="1"/>
</dbReference>
<dbReference type="SUPFAM" id="SSF74863">
    <property type="entry name" value="Thiol:disulfide interchange protein DsbD, N-terminal domain (DsbD-alpha)"/>
    <property type="match status" value="1"/>
</dbReference>
<dbReference type="InterPro" id="IPR013766">
    <property type="entry name" value="Thioredoxin_domain"/>
</dbReference>
<dbReference type="EC" id="1.8.1.8" evidence="18"/>
<keyword evidence="11 18" id="KW-0560">Oxidoreductase</keyword>
<comment type="catalytic activity">
    <reaction evidence="17 18">
        <text>[protein]-dithiol + NADP(+) = [protein]-disulfide + NADPH + H(+)</text>
        <dbReference type="Rhea" id="RHEA:18753"/>
        <dbReference type="Rhea" id="RHEA-COMP:10593"/>
        <dbReference type="Rhea" id="RHEA-COMP:10594"/>
        <dbReference type="ChEBI" id="CHEBI:15378"/>
        <dbReference type="ChEBI" id="CHEBI:29950"/>
        <dbReference type="ChEBI" id="CHEBI:50058"/>
        <dbReference type="ChEBI" id="CHEBI:57783"/>
        <dbReference type="ChEBI" id="CHEBI:58349"/>
        <dbReference type="EC" id="1.8.1.8"/>
    </reaction>
</comment>
<comment type="function">
    <text evidence="18">Required to facilitate the formation of correct disulfide bonds in some periplasmic proteins and for the assembly of the periplasmic c-type cytochromes. Acts by transferring electrons from cytoplasmic thioredoxin to the periplasm. This transfer involves a cascade of disulfide bond formation and reduction steps.</text>
</comment>
<evidence type="ECO:0000256" key="13">
    <source>
        <dbReference type="ARBA" id="ARBA00023136"/>
    </source>
</evidence>
<proteinExistence type="inferred from homology"/>
<dbReference type="PROSITE" id="PS00194">
    <property type="entry name" value="THIOREDOXIN_1"/>
    <property type="match status" value="1"/>
</dbReference>
<gene>
    <name evidence="18" type="primary">dsbD</name>
    <name evidence="20" type="ORF">MXM28_12560</name>
</gene>
<dbReference type="Gene3D" id="3.40.30.10">
    <property type="entry name" value="Glutaredoxin"/>
    <property type="match status" value="1"/>
</dbReference>
<keyword evidence="5 18" id="KW-0997">Cell inner membrane</keyword>
<sequence length="563" mass="61555" precursor="true">MAQRFLTLILLLCSTSVFAGLFDAPGRSNFIPADQAFVFDFQQNQHDLTLNWQVKEGYYLYRKQVSITPAQASVGALQMPAGEWHEDEFYGKSEIYRQRLNVPVTVNQADKGATLTVTYQGCADAGFCYPPETKVVPLSEVKAAAAVSPLPSDEKSEDRADLPFSALWAFLIGIGIAFTPCVLPMYPLISGIVLGGKQRLSTARALLLALIYVQGMALTYTALGLVVAAAGLQFQATLQHPYVLIGLSAIFILLALSMFGLFTLQLPSSLQTRLTLMSNRQQGGSAGGVFAMGAIAGLICSPCTTAPLSAILLYIAQSGNMWLGGGTLYLYALGMGLPLILVTVFGNRLLPKSGPWMETVKTAFGFVILALPVFLLERIIGDVWGMRLWAMLGVAFFTWAFITSLGAKRPWMRLVQIILLAAALVSVRPLQDWAFGSPVGQMQAHLNFTQIKNVEELNSALAEAKGKPVMLDLYADWCVACKEFEKYTFSDPQVQRALKETVLLQANVTANDAQDRDLLKQLNVLGLPTILFFNERGEEQPEKRVTGFMDAAAFSAHLRNRQP</sequence>
<keyword evidence="13 18" id="KW-0472">Membrane</keyword>
<evidence type="ECO:0000256" key="18">
    <source>
        <dbReference type="HAMAP-Rule" id="MF_00399"/>
    </source>
</evidence>
<keyword evidence="7 18" id="KW-0732">Signal</keyword>
<feature type="transmembrane region" description="Helical" evidence="18">
    <location>
        <begin position="328"/>
        <end position="350"/>
    </location>
</feature>
<dbReference type="InterPro" id="IPR036249">
    <property type="entry name" value="Thioredoxin-like_sf"/>
</dbReference>
<reference evidence="20 21" key="1">
    <citation type="submission" date="2022-04" db="EMBL/GenBank/DDBJ databases">
        <title>Whole genome surviellance of AMR bacteria from Assam, India: One Health Study.</title>
        <authorList>
            <person name="Mendem S.K."/>
            <person name="Rakshit O."/>
            <person name="Murugesan D."/>
            <person name="Shome R."/>
            <person name="Raisen C."/>
            <person name="Holmes M.A."/>
            <person name="Saikia K."/>
            <person name="Shome B.R."/>
        </authorList>
    </citation>
    <scope>NUCLEOTIDE SEQUENCE [LARGE SCALE GENOMIC DNA]</scope>
    <source>
        <strain evidence="20 21">MGG-11lp</strain>
    </source>
</reference>
<evidence type="ECO:0000256" key="14">
    <source>
        <dbReference type="ARBA" id="ARBA00023157"/>
    </source>
</evidence>
<dbReference type="InterPro" id="IPR036929">
    <property type="entry name" value="DsbDN_sf"/>
</dbReference>
<keyword evidence="4 18" id="KW-1003">Cell membrane</keyword>
<evidence type="ECO:0000256" key="12">
    <source>
        <dbReference type="ARBA" id="ARBA00023027"/>
    </source>
</evidence>
<name>A0ABU6E2S8_9ENTR</name>
<dbReference type="InterPro" id="IPR022910">
    <property type="entry name" value="Thiol_diS_interchange_DbsD"/>
</dbReference>
<evidence type="ECO:0000259" key="19">
    <source>
        <dbReference type="PROSITE" id="PS51352"/>
    </source>
</evidence>
<evidence type="ECO:0000313" key="20">
    <source>
        <dbReference type="EMBL" id="MEB6410522.1"/>
    </source>
</evidence>
<comment type="subcellular location">
    <subcellularLocation>
        <location evidence="1 18">Cell inner membrane</location>
        <topology evidence="1 18">Multi-pass membrane protein</topology>
    </subcellularLocation>
</comment>
<feature type="transmembrane region" description="Helical" evidence="18">
    <location>
        <begin position="242"/>
        <end position="264"/>
    </location>
</feature>
<feature type="transmembrane region" description="Helical" evidence="18">
    <location>
        <begin position="206"/>
        <end position="230"/>
    </location>
</feature>
<keyword evidence="10 18" id="KW-1133">Transmembrane helix</keyword>
<evidence type="ECO:0000256" key="3">
    <source>
        <dbReference type="ARBA" id="ARBA00022448"/>
    </source>
</evidence>
<dbReference type="EMBL" id="JALLMC010000004">
    <property type="protein sequence ID" value="MEB6410522.1"/>
    <property type="molecule type" value="Genomic_DNA"/>
</dbReference>
<dbReference type="InterPro" id="IPR017937">
    <property type="entry name" value="Thioredoxin_CS"/>
</dbReference>
<evidence type="ECO:0000256" key="4">
    <source>
        <dbReference type="ARBA" id="ARBA00022475"/>
    </source>
</evidence>
<dbReference type="PANTHER" id="PTHR32234">
    <property type="entry name" value="THIOL:DISULFIDE INTERCHANGE PROTEIN DSBD"/>
    <property type="match status" value="1"/>
</dbReference>
<dbReference type="HAMAP" id="MF_00399">
    <property type="entry name" value="DbsD"/>
    <property type="match status" value="1"/>
</dbReference>
<feature type="disulfide bond" description="Redox-active" evidence="18">
    <location>
        <begin position="122"/>
        <end position="128"/>
    </location>
</feature>
<evidence type="ECO:0000256" key="1">
    <source>
        <dbReference type="ARBA" id="ARBA00004429"/>
    </source>
</evidence>
<evidence type="ECO:0000256" key="17">
    <source>
        <dbReference type="ARBA" id="ARBA00047804"/>
    </source>
</evidence>
<protein>
    <recommendedName>
        <fullName evidence="18">Thiol:disulfide interchange protein DsbD</fullName>
        <ecNumber evidence="18">1.8.1.8</ecNumber>
    </recommendedName>
    <alternativeName>
        <fullName evidence="18">Protein-disulfide reductase</fullName>
        <shortName evidence="18">Disulfide reductase</shortName>
    </alternativeName>
</protein>
<dbReference type="RefSeq" id="WP_136195729.1">
    <property type="nucleotide sequence ID" value="NZ_JALLMC010000004.1"/>
</dbReference>
<dbReference type="Proteomes" id="UP001306510">
    <property type="component" value="Unassembled WGS sequence"/>
</dbReference>
<evidence type="ECO:0000256" key="10">
    <source>
        <dbReference type="ARBA" id="ARBA00022989"/>
    </source>
</evidence>